<dbReference type="AlphaFoldDB" id="A0A109UWS7"/>
<dbReference type="Proteomes" id="UP000243052">
    <property type="component" value="Chromosome ii"/>
</dbReference>
<feature type="transmembrane region" description="Helical" evidence="10">
    <location>
        <begin position="840"/>
        <end position="860"/>
    </location>
</feature>
<feature type="transmembrane region" description="Helical" evidence="10">
    <location>
        <begin position="464"/>
        <end position="485"/>
    </location>
</feature>
<feature type="domain" description="Sodium/calcium exchanger membrane region" evidence="11">
    <location>
        <begin position="465"/>
        <end position="645"/>
    </location>
</feature>
<feature type="transmembrane region" description="Helical" evidence="10">
    <location>
        <begin position="561"/>
        <end position="585"/>
    </location>
</feature>
<keyword evidence="8 10" id="KW-0472">Membrane</keyword>
<dbReference type="InterPro" id="IPR005185">
    <property type="entry name" value="YccF"/>
</dbReference>
<dbReference type="InterPro" id="IPR004837">
    <property type="entry name" value="NaCa_Exmemb"/>
</dbReference>
<sequence>MTKGIRNNNNNNNKNKSTGENIRRGFSVDDNVTELQYGTHFTSGVETSSLLSNKTRGDGIASGVGLQQTSSHMGGGLTGLGTGSIVRPSLEHKISKFSNVDDFERGGLYDGLRDLPPVLGDQESVKTIESYTLRERQAAINETHPFGIRIWKPALYKKQRSVQRAAEEDIHETNYKHVSMALHISNFVWTATVGLFLFLLLSIAGLMVLCVGFLTPSAREYSKVFFKLGRYLLWPFGKVVYIVSDEQYLQEDKDEGISMQQFYNWITSAGNRLFFHQSGTEMNSPLTFQRETIYGSLDGSFRGPATSSTPSYKFDDFGDIVPQRRLFGRGQWTFGRFVFYAIFHSFIQPLMLVLVTLTWLAVFTIPMSNIMWNLLYHCRRHPLALEFKHIRHTKMHNSADRGGSEKNVLLCTFRCAGWHYYKFTVDGTNIIVMNLIAIVFFTIIDFYVIKEYLGIDVWITNTSTIFSLCLLSIIPLAFYIGQAVASISAQTSMGVSAALNAFFSTILEVFVYCVALRDSKGPLVEGSMVGSILGAVLLLPGLSMCGGAIKRKTQRYNPASAGVSSAMLIFSMMVMFVPTLLYLIYGDWELTCRDVTEIALDIKQTCHFTQPTLKFDKMYLNVLRPISIICAIVLFMAYVIGLWFTLRTHAAMIWQLQISEHPSHHIPQQQQQQQQQQHAPQQPITSNSINKQAVVVREHSAPYQSLNSGAVTEPPKGHDAPNWSRQKSAWILLGSTVLYATIAEILVAGVDNVLKDFPSLSPKFLGLTVFALVPNTTEFLNAISFATHGNVALSMEIGTAYTLQVCLLQIPALVIYSLVYTSHMDPATISIRDQMFSLVFSRWDLIACAIASFLFTYLYAEGKSNYFKGSILILLYVVLVVGFYYQELLTDNFWDYLNQPVVTP</sequence>
<evidence type="ECO:0000256" key="1">
    <source>
        <dbReference type="ARBA" id="ARBA00004127"/>
    </source>
</evidence>
<feature type="transmembrane region" description="Helical" evidence="10">
    <location>
        <begin position="430"/>
        <end position="449"/>
    </location>
</feature>
<evidence type="ECO:0000259" key="12">
    <source>
        <dbReference type="Pfam" id="PF03733"/>
    </source>
</evidence>
<evidence type="ECO:0000256" key="4">
    <source>
        <dbReference type="ARBA" id="ARBA00022553"/>
    </source>
</evidence>
<dbReference type="GO" id="GO:0012505">
    <property type="term" value="C:endomembrane system"/>
    <property type="evidence" value="ECO:0007669"/>
    <property type="project" value="UniProtKB-SubCell"/>
</dbReference>
<reference evidence="13 14" key="1">
    <citation type="submission" date="2016-01" db="EMBL/GenBank/DDBJ databases">
        <title>Genome sequence of the yeast Holleya sinecauda.</title>
        <authorList>
            <person name="Dietrich F.S."/>
        </authorList>
    </citation>
    <scope>NUCLEOTIDE SEQUENCE [LARGE SCALE GENOMIC DNA]</scope>
    <source>
        <strain evidence="13 14">ATCC 58844</strain>
    </source>
</reference>
<feature type="domain" description="Sodium/calcium exchanger membrane region" evidence="11">
    <location>
        <begin position="728"/>
        <end position="884"/>
    </location>
</feature>
<dbReference type="InterPro" id="IPR004713">
    <property type="entry name" value="CaH_exchang"/>
</dbReference>
<feature type="transmembrane region" description="Helical" evidence="10">
    <location>
        <begin position="497"/>
        <end position="517"/>
    </location>
</feature>
<evidence type="ECO:0000256" key="2">
    <source>
        <dbReference type="ARBA" id="ARBA00008170"/>
    </source>
</evidence>
<feature type="transmembrane region" description="Helical" evidence="10">
    <location>
        <begin position="529"/>
        <end position="549"/>
    </location>
</feature>
<dbReference type="EMBL" id="CP014242">
    <property type="protein sequence ID" value="AMD18592.1"/>
    <property type="molecule type" value="Genomic_DNA"/>
</dbReference>
<feature type="domain" description="Inner membrane component" evidence="12">
    <location>
        <begin position="184"/>
        <end position="238"/>
    </location>
</feature>
<dbReference type="OrthoDB" id="16982at2759"/>
<keyword evidence="7" id="KW-0406">Ion transport</keyword>
<evidence type="ECO:0000313" key="14">
    <source>
        <dbReference type="Proteomes" id="UP000243052"/>
    </source>
</evidence>
<keyword evidence="4" id="KW-0597">Phosphoprotein</keyword>
<evidence type="ECO:0000256" key="3">
    <source>
        <dbReference type="ARBA" id="ARBA00022448"/>
    </source>
</evidence>
<dbReference type="PANTHER" id="PTHR31503">
    <property type="entry name" value="VACUOLAR CALCIUM ION TRANSPORTER"/>
    <property type="match status" value="1"/>
</dbReference>
<feature type="compositionally biased region" description="Low complexity" evidence="9">
    <location>
        <begin position="7"/>
        <end position="16"/>
    </location>
</feature>
<feature type="transmembrane region" description="Helical" evidence="10">
    <location>
        <begin position="187"/>
        <end position="214"/>
    </location>
</feature>
<keyword evidence="14" id="KW-1185">Reference proteome</keyword>
<dbReference type="InterPro" id="IPR044880">
    <property type="entry name" value="NCX_ion-bd_dom_sf"/>
</dbReference>
<dbReference type="Pfam" id="PF01699">
    <property type="entry name" value="Na_Ca_ex"/>
    <property type="match status" value="2"/>
</dbReference>
<proteinExistence type="inferred from homology"/>
<dbReference type="GO" id="GO:0015369">
    <property type="term" value="F:calcium:proton antiporter activity"/>
    <property type="evidence" value="ECO:0007669"/>
    <property type="project" value="TreeGrafter"/>
</dbReference>
<comment type="similarity">
    <text evidence="2">Belongs to the Ca(2+):cation antiporter (CaCA) (TC 2.A.19) family.</text>
</comment>
<protein>
    <submittedName>
        <fullName evidence="13">HBL310Wp</fullName>
    </submittedName>
</protein>
<dbReference type="Pfam" id="PF03733">
    <property type="entry name" value="YccF"/>
    <property type="match status" value="1"/>
</dbReference>
<feature type="transmembrane region" description="Helical" evidence="10">
    <location>
        <begin position="729"/>
        <end position="750"/>
    </location>
</feature>
<dbReference type="FunFam" id="1.20.1420.30:FF:000014">
    <property type="entry name" value="Cation/H+ exchanger protein 2"/>
    <property type="match status" value="1"/>
</dbReference>
<evidence type="ECO:0000256" key="5">
    <source>
        <dbReference type="ARBA" id="ARBA00022692"/>
    </source>
</evidence>
<feature type="transmembrane region" description="Helical" evidence="10">
    <location>
        <begin position="801"/>
        <end position="819"/>
    </location>
</feature>
<dbReference type="GO" id="GO:0005774">
    <property type="term" value="C:vacuolar membrane"/>
    <property type="evidence" value="ECO:0007669"/>
    <property type="project" value="UniProtKB-ARBA"/>
</dbReference>
<accession>A0A109UWS7</accession>
<keyword evidence="5 10" id="KW-0812">Transmembrane</keyword>
<evidence type="ECO:0000256" key="8">
    <source>
        <dbReference type="ARBA" id="ARBA00023136"/>
    </source>
</evidence>
<dbReference type="GO" id="GO:0006874">
    <property type="term" value="P:intracellular calcium ion homeostasis"/>
    <property type="evidence" value="ECO:0007669"/>
    <property type="project" value="TreeGrafter"/>
</dbReference>
<keyword evidence="3" id="KW-0813">Transport</keyword>
<keyword evidence="6 10" id="KW-1133">Transmembrane helix</keyword>
<evidence type="ECO:0000256" key="10">
    <source>
        <dbReference type="SAM" id="Phobius"/>
    </source>
</evidence>
<gene>
    <name evidence="13" type="ORF">AW171_hschr2100</name>
</gene>
<dbReference type="GeneID" id="28721440"/>
<evidence type="ECO:0000313" key="13">
    <source>
        <dbReference type="EMBL" id="AMD18592.1"/>
    </source>
</evidence>
<name>A0A109UWS7_9SACH</name>
<evidence type="ECO:0000256" key="6">
    <source>
        <dbReference type="ARBA" id="ARBA00022989"/>
    </source>
</evidence>
<dbReference type="RefSeq" id="XP_017985588.1">
    <property type="nucleotide sequence ID" value="XM_018130316.1"/>
</dbReference>
<dbReference type="PANTHER" id="PTHR31503:SF10">
    <property type="entry name" value="VNX1 PROTEIN"/>
    <property type="match status" value="1"/>
</dbReference>
<evidence type="ECO:0000256" key="9">
    <source>
        <dbReference type="SAM" id="MobiDB-lite"/>
    </source>
</evidence>
<feature type="transmembrane region" description="Helical" evidence="10">
    <location>
        <begin position="626"/>
        <end position="646"/>
    </location>
</feature>
<feature type="transmembrane region" description="Helical" evidence="10">
    <location>
        <begin position="866"/>
        <end position="885"/>
    </location>
</feature>
<comment type="subcellular location">
    <subcellularLocation>
        <location evidence="1">Endomembrane system</location>
        <topology evidence="1">Multi-pass membrane protein</topology>
    </subcellularLocation>
</comment>
<evidence type="ECO:0000259" key="11">
    <source>
        <dbReference type="Pfam" id="PF01699"/>
    </source>
</evidence>
<feature type="region of interest" description="Disordered" evidence="9">
    <location>
        <begin position="1"/>
        <end position="24"/>
    </location>
</feature>
<evidence type="ECO:0000256" key="7">
    <source>
        <dbReference type="ARBA" id="ARBA00023065"/>
    </source>
</evidence>
<dbReference type="STRING" id="45286.A0A109UWS7"/>
<organism evidence="13 14">
    <name type="scientific">Eremothecium sinecaudum</name>
    <dbReference type="NCBI Taxonomy" id="45286"/>
    <lineage>
        <taxon>Eukaryota</taxon>
        <taxon>Fungi</taxon>
        <taxon>Dikarya</taxon>
        <taxon>Ascomycota</taxon>
        <taxon>Saccharomycotina</taxon>
        <taxon>Saccharomycetes</taxon>
        <taxon>Saccharomycetales</taxon>
        <taxon>Saccharomycetaceae</taxon>
        <taxon>Eremothecium</taxon>
    </lineage>
</organism>
<dbReference type="Gene3D" id="1.20.1420.30">
    <property type="entry name" value="NCX, central ion-binding region"/>
    <property type="match status" value="2"/>
</dbReference>